<protein>
    <submittedName>
        <fullName evidence="2">Periplasmic protein</fullName>
    </submittedName>
</protein>
<dbReference type="Proteomes" id="UP000017548">
    <property type="component" value="Unassembled WGS sequence"/>
</dbReference>
<proteinExistence type="predicted"/>
<evidence type="ECO:0000256" key="1">
    <source>
        <dbReference type="SAM" id="SignalP"/>
    </source>
</evidence>
<dbReference type="RefSeq" id="WP_023268826.1">
    <property type="nucleotide sequence ID" value="NZ_AXZL01000076.1"/>
</dbReference>
<comment type="caution">
    <text evidence="2">The sequence shown here is derived from an EMBL/GenBank/DDBJ whole genome shotgun (WGS) entry which is preliminary data.</text>
</comment>
<keyword evidence="1" id="KW-0732">Signal</keyword>
<reference evidence="2 3" key="1">
    <citation type="journal article" date="2013" name="Genome Announc.">
        <title>Draft Genome Sequence of Shewanella decolorationis S12, a Dye-Degrading Bacterium Isolated from a Wastewater Treatment Plant.</title>
        <authorList>
            <person name="Xu M."/>
            <person name="Fang Y."/>
            <person name="Liu J."/>
            <person name="Chen X."/>
            <person name="Sun G."/>
            <person name="Guo J."/>
            <person name="Hua Z."/>
            <person name="Tu Q."/>
            <person name="Wu L."/>
            <person name="Zhou J."/>
            <person name="Liu X."/>
        </authorList>
    </citation>
    <scope>NUCLEOTIDE SEQUENCE [LARGE SCALE GENOMIC DNA]</scope>
    <source>
        <strain evidence="2 3">S12</strain>
    </source>
</reference>
<accession>A0ABP2YZK4</accession>
<feature type="signal peptide" evidence="1">
    <location>
        <begin position="1"/>
        <end position="34"/>
    </location>
</feature>
<gene>
    <name evidence="2" type="ORF">SHD_3979</name>
</gene>
<evidence type="ECO:0000313" key="3">
    <source>
        <dbReference type="Proteomes" id="UP000017548"/>
    </source>
</evidence>
<feature type="chain" id="PRO_5045824250" evidence="1">
    <location>
        <begin position="35"/>
        <end position="104"/>
    </location>
</feature>
<organism evidence="2 3">
    <name type="scientific">Shewanella decolorationis S12</name>
    <dbReference type="NCBI Taxonomy" id="1353536"/>
    <lineage>
        <taxon>Bacteria</taxon>
        <taxon>Pseudomonadati</taxon>
        <taxon>Pseudomonadota</taxon>
        <taxon>Gammaproteobacteria</taxon>
        <taxon>Alteromonadales</taxon>
        <taxon>Shewanellaceae</taxon>
        <taxon>Shewanella</taxon>
    </lineage>
</organism>
<sequence>MKLTTTNLQQPMMAKFALLTLLTLGTLISLPSHATTLSAAQQQVVKSHFNKLARSQQQAEDRMTEQLDQEFSRQLAEQEHQLMRETCPRYGMTFDVSSNACLRS</sequence>
<keyword evidence="3" id="KW-1185">Reference proteome</keyword>
<name>A0ABP2YZK4_9GAMM</name>
<dbReference type="EMBL" id="AXZL01000076">
    <property type="protein sequence ID" value="ESE39770.1"/>
    <property type="molecule type" value="Genomic_DNA"/>
</dbReference>
<evidence type="ECO:0000313" key="2">
    <source>
        <dbReference type="EMBL" id="ESE39770.1"/>
    </source>
</evidence>